<feature type="region of interest" description="Disordered" evidence="1">
    <location>
        <begin position="227"/>
        <end position="296"/>
    </location>
</feature>
<evidence type="ECO:0000256" key="1">
    <source>
        <dbReference type="SAM" id="MobiDB-lite"/>
    </source>
</evidence>
<evidence type="ECO:0008006" key="3">
    <source>
        <dbReference type="Google" id="ProtNLM"/>
    </source>
</evidence>
<feature type="compositionally biased region" description="Basic and acidic residues" evidence="1">
    <location>
        <begin position="254"/>
        <end position="263"/>
    </location>
</feature>
<gene>
    <name evidence="2" type="ORF">DCAR_005369</name>
</gene>
<name>A0A166CZM5_DAUCS</name>
<accession>A0A166CZM5</accession>
<feature type="compositionally biased region" description="Basic and acidic residues" evidence="1">
    <location>
        <begin position="282"/>
        <end position="296"/>
    </location>
</feature>
<protein>
    <recommendedName>
        <fullName evidence="3">Aminotransferase-like plant mobile domain-containing protein</fullName>
    </recommendedName>
</protein>
<sequence>MVGTFTLAQTNYHGYFNPADCPVERFKPWIRFLNEQCFASTAITADVELQLDPLRDYYSTLFNSTLVDNPRVTGTIRNKNIQITADDVNRILGFPRENFEEVPTKDELIQFFQTIQYQGVIKLSKMLKNKLVPEWDYFFNTMAKVFAPTTSKSFNNITSLLQIIGFCITHNRRINFGRMILITIIKRLGTFASRQLVVDNSVLCYYPRFLMLFLNDTMTAEDKAFYANSPTEQPHPPKDYYEDPEEEEVQFHMTRAESRRKPGEPFLLEEPITDEPPTPVHRNQEVEEGEVVRSDD</sequence>
<dbReference type="EMBL" id="LNRQ01000002">
    <property type="protein sequence ID" value="KZN04532.1"/>
    <property type="molecule type" value="Genomic_DNA"/>
</dbReference>
<comment type="caution">
    <text evidence="2">The sequence shown here is derived from an EMBL/GenBank/DDBJ whole genome shotgun (WGS) entry which is preliminary data.</text>
</comment>
<organism evidence="2">
    <name type="scientific">Daucus carota subsp. sativus</name>
    <name type="common">Carrot</name>
    <dbReference type="NCBI Taxonomy" id="79200"/>
    <lineage>
        <taxon>Eukaryota</taxon>
        <taxon>Viridiplantae</taxon>
        <taxon>Streptophyta</taxon>
        <taxon>Embryophyta</taxon>
        <taxon>Tracheophyta</taxon>
        <taxon>Spermatophyta</taxon>
        <taxon>Magnoliopsida</taxon>
        <taxon>eudicotyledons</taxon>
        <taxon>Gunneridae</taxon>
        <taxon>Pentapetalae</taxon>
        <taxon>asterids</taxon>
        <taxon>campanulids</taxon>
        <taxon>Apiales</taxon>
        <taxon>Apiaceae</taxon>
        <taxon>Apioideae</taxon>
        <taxon>Scandiceae</taxon>
        <taxon>Daucinae</taxon>
        <taxon>Daucus</taxon>
        <taxon>Daucus sect. Daucus</taxon>
    </lineage>
</organism>
<dbReference type="AlphaFoldDB" id="A0A166CZM5"/>
<dbReference type="Gramene" id="KZN04532">
    <property type="protein sequence ID" value="KZN04532"/>
    <property type="gene ID" value="DCAR_005369"/>
</dbReference>
<reference evidence="2" key="1">
    <citation type="journal article" date="2016" name="Nat. Genet.">
        <title>A high-quality carrot genome assembly provides new insights into carotenoid accumulation and asterid genome evolution.</title>
        <authorList>
            <person name="Iorizzo M."/>
            <person name="Ellison S."/>
            <person name="Senalik D."/>
            <person name="Zeng P."/>
            <person name="Satapoomin P."/>
            <person name="Huang J."/>
            <person name="Bowman M."/>
            <person name="Iovene M."/>
            <person name="Sanseverino W."/>
            <person name="Cavagnaro P."/>
            <person name="Yildiz M."/>
            <person name="Macko-Podgorni A."/>
            <person name="Moranska E."/>
            <person name="Grzebelus E."/>
            <person name="Grzebelus D."/>
            <person name="Ashrafi H."/>
            <person name="Zheng Z."/>
            <person name="Cheng S."/>
            <person name="Spooner D."/>
            <person name="Van Deynze A."/>
            <person name="Simon P."/>
        </authorList>
    </citation>
    <scope>NUCLEOTIDE SEQUENCE [LARGE SCALE GENOMIC DNA]</scope>
    <source>
        <tissue evidence="2">Leaf</tissue>
    </source>
</reference>
<proteinExistence type="predicted"/>
<evidence type="ECO:0000313" key="2">
    <source>
        <dbReference type="EMBL" id="KZN04532.1"/>
    </source>
</evidence>